<feature type="compositionally biased region" description="Basic and acidic residues" evidence="1">
    <location>
        <begin position="113"/>
        <end position="148"/>
    </location>
</feature>
<reference evidence="3 4" key="1">
    <citation type="journal article" date="2018" name="PLoS Genet.">
        <title>Repeat elements organise 3D genome structure and mediate transcription in the filamentous fungus Epichloe festucae.</title>
        <authorList>
            <person name="Winter D.J."/>
            <person name="Ganley A.R.D."/>
            <person name="Young C.A."/>
            <person name="Liachko I."/>
            <person name="Schardl C.L."/>
            <person name="Dupont P.Y."/>
            <person name="Berry D."/>
            <person name="Ram A."/>
            <person name="Scott B."/>
            <person name="Cox M.P."/>
        </authorList>
    </citation>
    <scope>NUCLEOTIDE SEQUENCE [LARGE SCALE GENOMIC DNA]</scope>
    <source>
        <strain evidence="3 4">Fl1</strain>
    </source>
</reference>
<accession>A0A7S9KLT3</accession>
<proteinExistence type="predicted"/>
<dbReference type="InterPro" id="IPR025952">
    <property type="entry name" value="R3H-assoc_dom"/>
</dbReference>
<dbReference type="EMBL" id="CP031385">
    <property type="protein sequence ID" value="QPG94676.1"/>
    <property type="molecule type" value="Genomic_DNA"/>
</dbReference>
<evidence type="ECO:0000313" key="4">
    <source>
        <dbReference type="Proteomes" id="UP000594364"/>
    </source>
</evidence>
<dbReference type="Pfam" id="PF13902">
    <property type="entry name" value="R3H-assoc"/>
    <property type="match status" value="1"/>
</dbReference>
<evidence type="ECO:0000259" key="2">
    <source>
        <dbReference type="Pfam" id="PF13902"/>
    </source>
</evidence>
<feature type="region of interest" description="Disordered" evidence="1">
    <location>
        <begin position="96"/>
        <end position="148"/>
    </location>
</feature>
<organism evidence="3 4">
    <name type="scientific">Epichloe festucae (strain Fl1)</name>
    <dbReference type="NCBI Taxonomy" id="877507"/>
    <lineage>
        <taxon>Eukaryota</taxon>
        <taxon>Fungi</taxon>
        <taxon>Dikarya</taxon>
        <taxon>Ascomycota</taxon>
        <taxon>Pezizomycotina</taxon>
        <taxon>Sordariomycetes</taxon>
        <taxon>Hypocreomycetidae</taxon>
        <taxon>Hypocreales</taxon>
        <taxon>Clavicipitaceae</taxon>
        <taxon>Epichloe</taxon>
    </lineage>
</organism>
<protein>
    <recommendedName>
        <fullName evidence="2">R3H-associated N-terminal domain-containing protein</fullName>
    </recommendedName>
</protein>
<evidence type="ECO:0000313" key="3">
    <source>
        <dbReference type="EMBL" id="QPG94676.1"/>
    </source>
</evidence>
<dbReference type="AlphaFoldDB" id="A0A7S9KLT3"/>
<keyword evidence="4" id="KW-1185">Reference proteome</keyword>
<evidence type="ECO:0000256" key="1">
    <source>
        <dbReference type="SAM" id="MobiDB-lite"/>
    </source>
</evidence>
<feature type="region of interest" description="Disordered" evidence="1">
    <location>
        <begin position="194"/>
        <end position="221"/>
    </location>
</feature>
<dbReference type="OrthoDB" id="10256743at2759"/>
<feature type="compositionally biased region" description="Basic and acidic residues" evidence="1">
    <location>
        <begin position="253"/>
        <end position="266"/>
    </location>
</feature>
<dbReference type="Proteomes" id="UP000594364">
    <property type="component" value="Chromosome 1"/>
</dbReference>
<gene>
    <name evidence="3" type="ORF">C2857_006706</name>
</gene>
<feature type="domain" description="R3H-associated N-terminal" evidence="2">
    <location>
        <begin position="117"/>
        <end position="229"/>
    </location>
</feature>
<name>A0A7S9KLT3_EPIFF</name>
<sequence>MLVVANRIESITPSGSNDISIQTISVRMANYSAVPPPEKFSNMPHQLLSPSTPVSNAAAIDIDAWTISALESLSVSPVARGTGTALAIPIDDATPSKKEARAVAFKPSTDDNDVPRRPPSRRDSMKRREALLRGHEGSRQRRRWENDRLVGVPNVQPPLPSDWEVHPTHRVHRVPYSLARFWDRGVRQRVEEKTSQLQAVRKKQQRKTGSATGLGAGEVPRDLRETAKRTPAVRDWVRVLEEPVRQFLWDEHQRSQKPVAHDRDEVSGESDMDSDDEEIVFVGRDGAMRELREKKAARYRVARREVSHETVDSGVIFDSFGDGESAAFKRWLTHSISDYYGLASRSVTLASTPCRVVYVGLKRAHQADGVTVNHLPRPLWELC</sequence>
<feature type="region of interest" description="Disordered" evidence="1">
    <location>
        <begin position="253"/>
        <end position="274"/>
    </location>
</feature>